<dbReference type="Gramene" id="CDP01474">
    <property type="protein sequence ID" value="CDP01474"/>
    <property type="gene ID" value="GSCOC_T00036543001"/>
</dbReference>
<proteinExistence type="predicted"/>
<sequence length="78" mass="8712">MKKTYYRYFPTGVGLSLLSFVLACLAMTATNVTIDQLALVDLRIKSLQIRIKFWQKAGPLQPQFVTGKESCAALITTE</sequence>
<dbReference type="AlphaFoldDB" id="A0A068TZW0"/>
<organism evidence="1 2">
    <name type="scientific">Coffea canephora</name>
    <name type="common">Robusta coffee</name>
    <dbReference type="NCBI Taxonomy" id="49390"/>
    <lineage>
        <taxon>Eukaryota</taxon>
        <taxon>Viridiplantae</taxon>
        <taxon>Streptophyta</taxon>
        <taxon>Embryophyta</taxon>
        <taxon>Tracheophyta</taxon>
        <taxon>Spermatophyta</taxon>
        <taxon>Magnoliopsida</taxon>
        <taxon>eudicotyledons</taxon>
        <taxon>Gunneridae</taxon>
        <taxon>Pentapetalae</taxon>
        <taxon>asterids</taxon>
        <taxon>lamiids</taxon>
        <taxon>Gentianales</taxon>
        <taxon>Rubiaceae</taxon>
        <taxon>Ixoroideae</taxon>
        <taxon>Gardenieae complex</taxon>
        <taxon>Bertiereae - Coffeeae clade</taxon>
        <taxon>Coffeeae</taxon>
        <taxon>Coffea</taxon>
    </lineage>
</organism>
<dbReference type="PROSITE" id="PS51257">
    <property type="entry name" value="PROKAR_LIPOPROTEIN"/>
    <property type="match status" value="1"/>
</dbReference>
<reference evidence="2" key="1">
    <citation type="journal article" date="2014" name="Science">
        <title>The coffee genome provides insight into the convergent evolution of caffeine biosynthesis.</title>
        <authorList>
            <person name="Denoeud F."/>
            <person name="Carretero-Paulet L."/>
            <person name="Dereeper A."/>
            <person name="Droc G."/>
            <person name="Guyot R."/>
            <person name="Pietrella M."/>
            <person name="Zheng C."/>
            <person name="Alberti A."/>
            <person name="Anthony F."/>
            <person name="Aprea G."/>
            <person name="Aury J.M."/>
            <person name="Bento P."/>
            <person name="Bernard M."/>
            <person name="Bocs S."/>
            <person name="Campa C."/>
            <person name="Cenci A."/>
            <person name="Combes M.C."/>
            <person name="Crouzillat D."/>
            <person name="Da Silva C."/>
            <person name="Daddiego L."/>
            <person name="De Bellis F."/>
            <person name="Dussert S."/>
            <person name="Garsmeur O."/>
            <person name="Gayraud T."/>
            <person name="Guignon V."/>
            <person name="Jahn K."/>
            <person name="Jamilloux V."/>
            <person name="Joet T."/>
            <person name="Labadie K."/>
            <person name="Lan T."/>
            <person name="Leclercq J."/>
            <person name="Lepelley M."/>
            <person name="Leroy T."/>
            <person name="Li L.T."/>
            <person name="Librado P."/>
            <person name="Lopez L."/>
            <person name="Munoz A."/>
            <person name="Noel B."/>
            <person name="Pallavicini A."/>
            <person name="Perrotta G."/>
            <person name="Poncet V."/>
            <person name="Pot D."/>
            <person name="Priyono X."/>
            <person name="Rigoreau M."/>
            <person name="Rouard M."/>
            <person name="Rozas J."/>
            <person name="Tranchant-Dubreuil C."/>
            <person name="VanBuren R."/>
            <person name="Zhang Q."/>
            <person name="Andrade A.C."/>
            <person name="Argout X."/>
            <person name="Bertrand B."/>
            <person name="de Kochko A."/>
            <person name="Graziosi G."/>
            <person name="Henry R.J."/>
            <person name="Jayarama X."/>
            <person name="Ming R."/>
            <person name="Nagai C."/>
            <person name="Rounsley S."/>
            <person name="Sankoff D."/>
            <person name="Giuliano G."/>
            <person name="Albert V.A."/>
            <person name="Wincker P."/>
            <person name="Lashermes P."/>
        </authorList>
    </citation>
    <scope>NUCLEOTIDE SEQUENCE [LARGE SCALE GENOMIC DNA]</scope>
    <source>
        <strain evidence="2">cv. DH200-94</strain>
    </source>
</reference>
<dbReference type="PhylomeDB" id="A0A068TZW0"/>
<keyword evidence="2" id="KW-1185">Reference proteome</keyword>
<dbReference type="InParanoid" id="A0A068TZW0"/>
<evidence type="ECO:0000313" key="2">
    <source>
        <dbReference type="Proteomes" id="UP000295252"/>
    </source>
</evidence>
<dbReference type="Proteomes" id="UP000295252">
    <property type="component" value="Chromosome IX"/>
</dbReference>
<gene>
    <name evidence="1" type="ORF">GSCOC_T00036543001</name>
</gene>
<dbReference type="EMBL" id="HG739091">
    <property type="protein sequence ID" value="CDP01474.1"/>
    <property type="molecule type" value="Genomic_DNA"/>
</dbReference>
<accession>A0A068TZW0</accession>
<name>A0A068TZW0_COFCA</name>
<evidence type="ECO:0000313" key="1">
    <source>
        <dbReference type="EMBL" id="CDP01474.1"/>
    </source>
</evidence>
<protein>
    <submittedName>
        <fullName evidence="1">Uncharacterized protein</fullName>
    </submittedName>
</protein>